<feature type="transmembrane region" description="Helical" evidence="1">
    <location>
        <begin position="49"/>
        <end position="68"/>
    </location>
</feature>
<organism evidence="2 3">
    <name type="scientific">Olsenella profusa F0195</name>
    <dbReference type="NCBI Taxonomy" id="1125712"/>
    <lineage>
        <taxon>Bacteria</taxon>
        <taxon>Bacillati</taxon>
        <taxon>Actinomycetota</taxon>
        <taxon>Coriobacteriia</taxon>
        <taxon>Coriobacteriales</taxon>
        <taxon>Atopobiaceae</taxon>
        <taxon>Olsenella</taxon>
    </lineage>
</organism>
<reference evidence="2 3" key="1">
    <citation type="submission" date="2013-08" db="EMBL/GenBank/DDBJ databases">
        <authorList>
            <person name="Durkin A.S."/>
            <person name="Haft D.R."/>
            <person name="McCorrison J."/>
            <person name="Torralba M."/>
            <person name="Gillis M."/>
            <person name="Haft D.H."/>
            <person name="Methe B."/>
            <person name="Sutton G."/>
            <person name="Nelson K.E."/>
        </authorList>
    </citation>
    <scope>NUCLEOTIDE SEQUENCE [LARGE SCALE GENOMIC DNA]</scope>
    <source>
        <strain evidence="2 3">F0195</strain>
    </source>
</reference>
<feature type="transmembrane region" description="Helical" evidence="1">
    <location>
        <begin position="12"/>
        <end position="29"/>
    </location>
</feature>
<evidence type="ECO:0000313" key="2">
    <source>
        <dbReference type="EMBL" id="ERL09999.1"/>
    </source>
</evidence>
<dbReference type="RefSeq" id="WP_021725292.1">
    <property type="nucleotide sequence ID" value="NZ_AWEZ01000017.1"/>
</dbReference>
<feature type="transmembrane region" description="Helical" evidence="1">
    <location>
        <begin position="116"/>
        <end position="140"/>
    </location>
</feature>
<gene>
    <name evidence="2" type="ORF">HMPREF1316_1448</name>
</gene>
<evidence type="ECO:0000256" key="1">
    <source>
        <dbReference type="SAM" id="Phobius"/>
    </source>
</evidence>
<dbReference type="EMBL" id="AWEZ01000017">
    <property type="protein sequence ID" value="ERL09999.1"/>
    <property type="molecule type" value="Genomic_DNA"/>
</dbReference>
<keyword evidence="1" id="KW-0472">Membrane</keyword>
<evidence type="ECO:0000313" key="3">
    <source>
        <dbReference type="Proteomes" id="UP000016638"/>
    </source>
</evidence>
<name>U2TAE0_9ACTN</name>
<dbReference type="AlphaFoldDB" id="U2TAE0"/>
<sequence>MASSTKARQGSGVSRPLVVVALSIVWSVVMGTLGKGDPIMAVVGTQNALLLKVAAGAFWICALCVLSFAASSRTRLLPRGARGIVLLVVLGVVLGLEPGTELSRLGPRLMGVDVSMVIPGLALQAVGWFLTPFLTMLVLWMVTEALGDGEVDARSFAWPRAVGVSVLAGILAFVLVQGANAALGTTDPEIRTMLINRLVYMEDIPDRLPLWKDMALQLASIAGLAPALLVSARRKG</sequence>
<feature type="transmembrane region" description="Helical" evidence="1">
    <location>
        <begin position="161"/>
        <end position="183"/>
    </location>
</feature>
<comment type="caution">
    <text evidence="2">The sequence shown here is derived from an EMBL/GenBank/DDBJ whole genome shotgun (WGS) entry which is preliminary data.</text>
</comment>
<feature type="transmembrane region" description="Helical" evidence="1">
    <location>
        <begin position="80"/>
        <end position="96"/>
    </location>
</feature>
<dbReference type="STRING" id="1125712.HMPREF1316_1448"/>
<proteinExistence type="predicted"/>
<dbReference type="PATRIC" id="fig|1125712.3.peg.482"/>
<keyword evidence="1" id="KW-0812">Transmembrane</keyword>
<accession>U2TAE0</accession>
<feature type="transmembrane region" description="Helical" evidence="1">
    <location>
        <begin position="214"/>
        <end position="232"/>
    </location>
</feature>
<protein>
    <submittedName>
        <fullName evidence="2">Putative membrane protein</fullName>
    </submittedName>
</protein>
<dbReference type="OrthoDB" id="9998294at2"/>
<keyword evidence="3" id="KW-1185">Reference proteome</keyword>
<keyword evidence="1" id="KW-1133">Transmembrane helix</keyword>
<dbReference type="Proteomes" id="UP000016638">
    <property type="component" value="Unassembled WGS sequence"/>
</dbReference>